<proteinExistence type="predicted"/>
<feature type="signal peptide" evidence="1">
    <location>
        <begin position="1"/>
        <end position="20"/>
    </location>
</feature>
<feature type="chain" id="PRO_5047038117" evidence="1">
    <location>
        <begin position="21"/>
        <end position="1117"/>
    </location>
</feature>
<gene>
    <name evidence="2" type="ORF">OEZ85_012585</name>
</gene>
<evidence type="ECO:0000256" key="1">
    <source>
        <dbReference type="SAM" id="SignalP"/>
    </source>
</evidence>
<keyword evidence="1" id="KW-0732">Signal</keyword>
<name>A0ABY8U3P0_TETOB</name>
<organism evidence="2 3">
    <name type="scientific">Tetradesmus obliquus</name>
    <name type="common">Green alga</name>
    <name type="synonym">Acutodesmus obliquus</name>
    <dbReference type="NCBI Taxonomy" id="3088"/>
    <lineage>
        <taxon>Eukaryota</taxon>
        <taxon>Viridiplantae</taxon>
        <taxon>Chlorophyta</taxon>
        <taxon>core chlorophytes</taxon>
        <taxon>Chlorophyceae</taxon>
        <taxon>CS clade</taxon>
        <taxon>Sphaeropleales</taxon>
        <taxon>Scenedesmaceae</taxon>
        <taxon>Tetradesmus</taxon>
    </lineage>
</organism>
<protein>
    <submittedName>
        <fullName evidence="2">Uncharacterized protein</fullName>
    </submittedName>
</protein>
<reference evidence="2 3" key="1">
    <citation type="submission" date="2023-05" db="EMBL/GenBank/DDBJ databases">
        <title>A 100% complete, gapless, phased diploid assembly of the Scenedesmus obliquus UTEX 3031 genome.</title>
        <authorList>
            <person name="Biondi T.C."/>
            <person name="Hanschen E.R."/>
            <person name="Kwon T."/>
            <person name="Eng W."/>
            <person name="Kruse C.P.S."/>
            <person name="Koehler S.I."/>
            <person name="Kunde Y."/>
            <person name="Gleasner C.D."/>
            <person name="You Mak K.T."/>
            <person name="Polle J."/>
            <person name="Hovde B.T."/>
            <person name="Starkenburg S.R."/>
        </authorList>
    </citation>
    <scope>NUCLEOTIDE SEQUENCE [LARGE SCALE GENOMIC DNA]</scope>
    <source>
        <strain evidence="2 3">DOE0152z</strain>
    </source>
</reference>
<dbReference type="Proteomes" id="UP001244341">
    <property type="component" value="Chromosome 7b"/>
</dbReference>
<keyword evidence="3" id="KW-1185">Reference proteome</keyword>
<evidence type="ECO:0000313" key="3">
    <source>
        <dbReference type="Proteomes" id="UP001244341"/>
    </source>
</evidence>
<dbReference type="EMBL" id="CP126214">
    <property type="protein sequence ID" value="WIA15830.1"/>
    <property type="molecule type" value="Genomic_DNA"/>
</dbReference>
<sequence length="1117" mass="115133">MRTFYLWLTLAALALPVAFGQRNTCQAPTPQQCNLSNGTVACCPTDACLDSKVGCCPQASQTVCPVWPGSDPTNLACCDSCNNFLNPSFTVPTASQDKVCCPSGQACPNLGPNGPETSKLCCRTSCLPTLFNGATITICCPKESICGNGKTCCPPGTTCMADGTCSACPAPNTMCPNLTNPAVNDCCPPGNCQGVLPAPFTDKACCSQTCLDLGSLPNPVRGCCKEQCSTYTDAAGISTSGVCCPWGAQTIQLNGALARICCPDGTVPASNAICCKTTQLCPGTTGTICCPAGQTCQNGQCASTTPPNNCTTPNVTCPSWPSLTPDVCCPGGQCLPVLPLSSTGLPRACCGAQGPVCLDYAQLPNKVPGCCKTPCSFYTIPGTTPPTQLDNVCCPWDPQQVSTATGAVLKVCCPPEQKALPDGTCCSKTQLCSVTGKPDICCPANTTCNTATGQCVSTPPPTNCTQPNVTCNSWPALTTVECCPEGQCLSVLPFSSTGQPRACCGAQGPVCLDPNQLPNSVRGCCNETCSTFINATGTPISGVCCPWGAQTIQLNGALARICCPPGTTVQPNGSCKASTTSSNCTAPNIPCNSWPAMTPGECCPDTQCLPVLPFSSTGLPKACCGSQGTVCLDPNQLPNIVRGCCNETCSTLISSSGATIQGVCCPWGASTFTNADGTTTRICCPPGTTAQPDGTCCKNTQLCPQPNNQPAICCPAGSSCNSTTGQCATSTTLTNNCTAPNVTCAFWPSFAPGDCCRNGTCLSGWNPFPPSGQVMNNSLPACCPLPNICTPYNAPATAPSPVCCKSPCSLLVNTAATPPTTSRTCCPWTPQPIPGTNKRICCPDATVVQADGSCCKQSQLCTPPTGGQPVCCPAGTTCNFATGQCSTAPPPNCTLPNTTCSFWPSLLPGDCCRKAMCRPVLNPLPPPNGVLSNVSACCPVAKRCRRYSAVPALKPIVCCNGTCANVTWADGNSTRACCPYPTQVGTNGVRYCCPPNNVVLQPGGQCCPKAAFYVNPTTQKQSCCPDGSIWLSNLKTCCKTTNICMDAITGLKTCCKETYGCATFAPPNTPQAQQKLVCCPKAKRCQVSATKWECCTSSQTCDPVLSSGFRRCKATLP</sequence>
<accession>A0ABY8U3P0</accession>
<evidence type="ECO:0000313" key="2">
    <source>
        <dbReference type="EMBL" id="WIA15830.1"/>
    </source>
</evidence>